<feature type="domain" description="DUF4142" evidence="2">
    <location>
        <begin position="81"/>
        <end position="215"/>
    </location>
</feature>
<evidence type="ECO:0000256" key="1">
    <source>
        <dbReference type="SAM" id="SignalP"/>
    </source>
</evidence>
<evidence type="ECO:0000259" key="2">
    <source>
        <dbReference type="Pfam" id="PF13628"/>
    </source>
</evidence>
<comment type="caution">
    <text evidence="3">The sequence shown here is derived from an EMBL/GenBank/DDBJ whole genome shotgun (WGS) entry which is preliminary data.</text>
</comment>
<keyword evidence="4" id="KW-1185">Reference proteome</keyword>
<dbReference type="PANTHER" id="PTHR38593:SF1">
    <property type="entry name" value="BLR2558 PROTEIN"/>
    <property type="match status" value="1"/>
</dbReference>
<accession>A0A5B6TL01</accession>
<keyword evidence="1" id="KW-0732">Signal</keyword>
<dbReference type="EMBL" id="VKKY01000001">
    <property type="protein sequence ID" value="KAA3440109.1"/>
    <property type="molecule type" value="Genomic_DNA"/>
</dbReference>
<feature type="signal peptide" evidence="1">
    <location>
        <begin position="1"/>
        <end position="24"/>
    </location>
</feature>
<protein>
    <submittedName>
        <fullName evidence="3">DUF4142 domain-containing protein</fullName>
    </submittedName>
</protein>
<gene>
    <name evidence="3" type="ORF">FOA19_05430</name>
</gene>
<dbReference type="AlphaFoldDB" id="A0A5B6TL01"/>
<name>A0A5B6TL01_9BACT</name>
<dbReference type="InterPro" id="IPR025419">
    <property type="entry name" value="DUF4142"/>
</dbReference>
<dbReference type="Gene3D" id="1.20.1260.10">
    <property type="match status" value="1"/>
</dbReference>
<dbReference type="InterPro" id="IPR012347">
    <property type="entry name" value="Ferritin-like"/>
</dbReference>
<evidence type="ECO:0000313" key="3">
    <source>
        <dbReference type="EMBL" id="KAA3440109.1"/>
    </source>
</evidence>
<dbReference type="Pfam" id="PF13628">
    <property type="entry name" value="DUF4142"/>
    <property type="match status" value="1"/>
</dbReference>
<dbReference type="OrthoDB" id="770843at2"/>
<proteinExistence type="predicted"/>
<organism evidence="3 4">
    <name type="scientific">Rufibacter hautae</name>
    <dbReference type="NCBI Taxonomy" id="2595005"/>
    <lineage>
        <taxon>Bacteria</taxon>
        <taxon>Pseudomonadati</taxon>
        <taxon>Bacteroidota</taxon>
        <taxon>Cytophagia</taxon>
        <taxon>Cytophagales</taxon>
        <taxon>Hymenobacteraceae</taxon>
        <taxon>Rufibacter</taxon>
    </lineage>
</organism>
<dbReference type="RefSeq" id="WP_149089746.1">
    <property type="nucleotide sequence ID" value="NZ_VKKY01000001.1"/>
</dbReference>
<reference evidence="3 4" key="1">
    <citation type="submission" date="2019-07" db="EMBL/GenBank/DDBJ databases">
        <title>Rufibacter sp. nov., isolated from lake sediment.</title>
        <authorList>
            <person name="Qu J.-H."/>
        </authorList>
    </citation>
    <scope>NUCLEOTIDE SEQUENCE [LARGE SCALE GENOMIC DNA]</scope>
    <source>
        <strain evidence="3 4">NBS58-1</strain>
    </source>
</reference>
<evidence type="ECO:0000313" key="4">
    <source>
        <dbReference type="Proteomes" id="UP000324133"/>
    </source>
</evidence>
<dbReference type="Proteomes" id="UP000324133">
    <property type="component" value="Unassembled WGS sequence"/>
</dbReference>
<sequence>MKKIFYGVTALALMAGWGCSRVDANTSNSVPTTDAYEATVTSSNSAAGTTRTTADAYVAPGTTSNVAGTGTMRYGTRDITEATFLTEAASSNMMEVQLGKLALERSANSEIKRFAQTLVDHHTKGSQELTSIASGMNFTLPTALLPEHQKLVDELSKLTGSEFDRKYIDKIEDAHESDIALFDVVSNAAPTTTVKAFAIRTLPMLRVHEHEADELEKKILK</sequence>
<feature type="chain" id="PRO_5023001759" evidence="1">
    <location>
        <begin position="25"/>
        <end position="221"/>
    </location>
</feature>
<dbReference type="PANTHER" id="PTHR38593">
    <property type="entry name" value="BLR2558 PROTEIN"/>
    <property type="match status" value="1"/>
</dbReference>